<reference evidence="30 40" key="4">
    <citation type="submission" date="2019-09" db="EMBL/GenBank/DDBJ databases">
        <authorList>
            <consortium name="GenomeTrakr network: Whole genome sequencing for foodborne pathogen traceback"/>
        </authorList>
    </citation>
    <scope>NUCLEOTIDE SEQUENCE [LARGE SCALE GENOMIC DNA]</scope>
    <source>
        <strain evidence="30 40">FLAG-55987</strain>
        <strain evidence="24 47">PHLUSALM00088</strain>
    </source>
</reference>
<dbReference type="EMBL" id="AABAWE010000001">
    <property type="protein sequence ID" value="EAG2086094.1"/>
    <property type="molecule type" value="Genomic_DNA"/>
</dbReference>
<evidence type="ECO:0000313" key="42">
    <source>
        <dbReference type="Proteomes" id="UP000376505"/>
    </source>
</evidence>
<gene>
    <name evidence="11" type="ORF">ART25_10255</name>
    <name evidence="14" type="ORF">B1N52_03330</name>
    <name evidence="13" type="ORF">B1S26_10870</name>
    <name evidence="15" type="ORF">B5K54_12930</name>
    <name evidence="12" type="ORF">BCZ21_02405</name>
    <name evidence="10" type="ORF">CD20_01185</name>
    <name evidence="20" type="ORF">D4271_07815</name>
    <name evidence="21" type="ORF">D4920_02745</name>
    <name evidence="16" type="ORF">D4B11_11770</name>
    <name evidence="17" type="ORF">D4C60_09080</name>
    <name evidence="18" type="ORF">D4D89_09020</name>
    <name evidence="19" type="ORF">D4U23_10135</name>
    <name evidence="22" type="ORF">D5M70_07950</name>
    <name evidence="23" type="ORF">D5N24_00055</name>
    <name evidence="5" type="ORF">DU018_04630</name>
    <name evidence="4" type="ORF">E0I39_09085</name>
    <name evidence="9" type="ORF">EX365_15595</name>
    <name evidence="8" type="ORF">EXZ73_03890</name>
    <name evidence="30" type="ORF">F6436_10645</name>
    <name evidence="24" type="ORF">FA835_07970</name>
    <name evidence="29" type="ORF">FJU19_08925</name>
    <name evidence="26" type="ORF">FLQ97_10040</name>
    <name evidence="25" type="ORF">FLR03_01785</name>
    <name evidence="27" type="ORF">FNX40_03285</name>
    <name evidence="28" type="ORF">FPL45_14985</name>
    <name evidence="33" type="ORF">G3O21_001765</name>
    <name evidence="32" type="ORF">GJW51_14860</name>
    <name evidence="31" type="ORF">GQG13_00960</name>
    <name evidence="34" type="ORF">GYP27_07370</name>
    <name evidence="6" type="ORF">QD52_03135</name>
    <name evidence="7" type="ORF">UI29_03160</name>
</gene>
<evidence type="ECO:0000313" key="62">
    <source>
        <dbReference type="Proteomes" id="UP000548826"/>
    </source>
</evidence>
<evidence type="ECO:0000313" key="49">
    <source>
        <dbReference type="Proteomes" id="UP000423131"/>
    </source>
</evidence>
<evidence type="ECO:0000313" key="58">
    <source>
        <dbReference type="Proteomes" id="UP000529135"/>
    </source>
</evidence>
<dbReference type="RefSeq" id="WP_012951322.1">
    <property type="nucleotide sequence ID" value="NZ_CP019614.1"/>
</dbReference>
<dbReference type="Proteomes" id="UP000840569">
    <property type="component" value="Unassembled WGS sequence"/>
</dbReference>
<feature type="transmembrane region" description="Helical" evidence="1">
    <location>
        <begin position="126"/>
        <end position="143"/>
    </location>
</feature>
<dbReference type="Proteomes" id="UP000525068">
    <property type="component" value="Unassembled WGS sequence"/>
</dbReference>
<dbReference type="EMBL" id="AABEVT010000005">
    <property type="protein sequence ID" value="EAH0252747.1"/>
    <property type="molecule type" value="Genomic_DNA"/>
</dbReference>
<dbReference type="Proteomes" id="UP000403352">
    <property type="component" value="Unassembled WGS sequence"/>
</dbReference>
<evidence type="ECO:0000313" key="17">
    <source>
        <dbReference type="EMBL" id="EAG9857144.1"/>
    </source>
</evidence>
<evidence type="ECO:0000313" key="56">
    <source>
        <dbReference type="Proteomes" id="UP000525068"/>
    </source>
</evidence>
<dbReference type="Proteomes" id="UP000331186">
    <property type="component" value="Unassembled WGS sequence"/>
</dbReference>
<sequence>MMTKKMKTMTNFSEIEDKYKDDAYLYCRLILDKKILASNAVIAACERHLNDLLEIKEQSFKYSYRPKRAQNAIKFMEVLPDPKTGKTFPLAMFQKFIVGNIHGWYKKGKKNVRRFKTALVMMARKNGKSILIAGLMLYEFLFFKNPQMSRQMFCAGNDKKQASLVFKMVAKFLRALSLQDKQVRKATKKVREEIRNLIDDSFIIPLSRDTSSLDGFEPQFTSMDEAHEYTDDEIFELIESGQGQLESPLTFIISTAGFKLNGWLYTTMYPYAKSILAGNVIDDEMFVFIAEQDFADEWQDETTWIKSNPILEIKAKYEDNMEYLRKRIKTGIEQNKIFRRLVKNFNYWMQASEESYMDSKDWKAAGTSDADIYGKDVYIGVDLSKGGDISALGFVFPFEDKKFHVDAHSFIGTRGGLDLKIDRDKIDYRLMVKKGVATLTDLESGIINYAQMIDYIERYVQAYNLNVRAICYDSYNISLFLAELEKRGLDYELIEVRQGVKTLSDPTKEFKLGVIDKRITHSNNALLDIAVNNAILKYTNDACQINKERNREKIDPIVAVVDGFTEAMYYEPDSKELYFDVWG</sequence>
<dbReference type="Gene3D" id="3.40.50.300">
    <property type="entry name" value="P-loop containing nucleotide triphosphate hydrolases"/>
    <property type="match status" value="1"/>
</dbReference>
<dbReference type="PANTHER" id="PTHR41287">
    <property type="match status" value="1"/>
</dbReference>
<evidence type="ECO:0000313" key="6">
    <source>
        <dbReference type="EMBL" id="EAD1184073.1"/>
    </source>
</evidence>
<evidence type="ECO:0000313" key="27">
    <source>
        <dbReference type="EMBL" id="ECC1555825.1"/>
    </source>
</evidence>
<evidence type="ECO:0000313" key="30">
    <source>
        <dbReference type="EMBL" id="ECY6544792.1"/>
    </source>
</evidence>
<evidence type="ECO:0000313" key="35">
    <source>
        <dbReference type="Proteomes" id="UP000331186"/>
    </source>
</evidence>
<evidence type="ECO:0000313" key="51">
    <source>
        <dbReference type="Proteomes" id="UP000467347"/>
    </source>
</evidence>
<feature type="domain" description="Terminase large subunit-like endonuclease" evidence="3">
    <location>
        <begin position="280"/>
        <end position="569"/>
    </location>
</feature>
<evidence type="ECO:0000313" key="34">
    <source>
        <dbReference type="EMBL" id="HAB7721792.1"/>
    </source>
</evidence>
<keyword evidence="1" id="KW-0812">Transmembrane</keyword>
<dbReference type="Proteomes" id="UP000517258">
    <property type="component" value="Unassembled WGS sequence"/>
</dbReference>
<dbReference type="Proteomes" id="UP000352246">
    <property type="component" value="Unassembled WGS sequence"/>
</dbReference>
<evidence type="ECO:0000313" key="14">
    <source>
        <dbReference type="EMBL" id="EAG2514179.1"/>
    </source>
</evidence>
<evidence type="ECO:0000313" key="40">
    <source>
        <dbReference type="Proteomes" id="UP000364988"/>
    </source>
</evidence>
<dbReference type="EMBL" id="AABGHY010000001">
    <property type="protein sequence ID" value="EAH3292777.1"/>
    <property type="molecule type" value="Genomic_DNA"/>
</dbReference>
<evidence type="ECO:0000313" key="7">
    <source>
        <dbReference type="EMBL" id="EAD3791771.1"/>
    </source>
</evidence>
<dbReference type="EMBL" id="AABFMV010000005">
    <property type="protein sequence ID" value="EAH1615311.1"/>
    <property type="molecule type" value="Genomic_DNA"/>
</dbReference>
<evidence type="ECO:0000313" key="53">
    <source>
        <dbReference type="Proteomes" id="UP000478945"/>
    </source>
</evidence>
<dbReference type="Proteomes" id="UP000478704">
    <property type="component" value="Unassembled WGS sequence"/>
</dbReference>
<dbReference type="EMBL" id="AABEMN010000018">
    <property type="protein sequence ID" value="EAG9520451.1"/>
    <property type="molecule type" value="Genomic_DNA"/>
</dbReference>
<dbReference type="EMBL" id="AABBAW010000001">
    <property type="protein sequence ID" value="EAG2514179.1"/>
    <property type="molecule type" value="Genomic_DNA"/>
</dbReference>
<dbReference type="EMBL" id="AAJEKY010000005">
    <property type="protein sequence ID" value="ECL0131216.1"/>
    <property type="molecule type" value="Genomic_DNA"/>
</dbReference>
<evidence type="ECO:0000313" key="47">
    <source>
        <dbReference type="Proteomes" id="UP000410967"/>
    </source>
</evidence>
<dbReference type="EMBL" id="AABGFX010000005">
    <property type="protein sequence ID" value="EAH3127235.1"/>
    <property type="molecule type" value="Genomic_DNA"/>
</dbReference>
<dbReference type="EMBL" id="AABAYG010000005">
    <property type="protein sequence ID" value="EAG2245904.1"/>
    <property type="molecule type" value="Genomic_DNA"/>
</dbReference>
<dbReference type="Proteomes" id="UP000548826">
    <property type="component" value="Unassembled WGS sequence"/>
</dbReference>
<dbReference type="EMBL" id="AALEDS010000010">
    <property type="protein sequence ID" value="ECY6544792.1"/>
    <property type="molecule type" value="Genomic_DNA"/>
</dbReference>
<dbReference type="Proteomes" id="UP000533021">
    <property type="component" value="Unassembled WGS sequence"/>
</dbReference>
<dbReference type="EMBL" id="AAHZFN010000002">
    <property type="protein sequence ID" value="ECB9472403.1"/>
    <property type="molecule type" value="Genomic_DNA"/>
</dbReference>
<evidence type="ECO:0000313" key="46">
    <source>
        <dbReference type="Proteomes" id="UP000403352"/>
    </source>
</evidence>
<evidence type="ECO:0000313" key="52">
    <source>
        <dbReference type="Proteomes" id="UP000478704"/>
    </source>
</evidence>
<dbReference type="EMBL" id="AAALRN010000001">
    <property type="protein sequence ID" value="EAD1184073.1"/>
    <property type="molecule type" value="Genomic_DNA"/>
</dbReference>
<evidence type="ECO:0000313" key="9">
    <source>
        <dbReference type="EMBL" id="EAD5787971.1"/>
    </source>
</evidence>
<dbReference type="PANTHER" id="PTHR41287:SF1">
    <property type="entry name" value="PROTEIN YMFN"/>
    <property type="match status" value="1"/>
</dbReference>
<evidence type="ECO:0000313" key="32">
    <source>
        <dbReference type="EMBL" id="EDN9837944.1"/>
    </source>
</evidence>
<dbReference type="EMBL" id="AABBHO010000047">
    <property type="protein sequence ID" value="EAG2998191.1"/>
    <property type="molecule type" value="Genomic_DNA"/>
</dbReference>
<reference evidence="36 38" key="2">
    <citation type="submission" date="2018-06" db="EMBL/GenBank/DDBJ databases">
        <authorList>
            <consortium name="GenomeTrakr: Next Generation Sequencing Network for Food Pathogen Tracability"/>
        </authorList>
    </citation>
    <scope>NUCLEOTIDE SEQUENCE [LARGE SCALE GENOMIC DNA]</scope>
    <source>
        <strain evidence="15 63">10B02965A-1</strain>
        <strain evidence="31 50">CFSAN102901</strain>
        <strain evidence="11 43">FDA00006494</strain>
        <strain evidence="6 46">FDA00008584</strain>
        <strain evidence="13">FDA00011243</strain>
        <strain evidence="5 35">FDA00013332</strain>
        <strain evidence="9 37">FDA00013853</strain>
        <strain evidence="25 49">FDA00014336</strain>
        <strain evidence="27 44">FDA00014370</strain>
        <strain evidence="26 45">FDA00014392</strain>
        <strain evidence="28 39">FDA00014472</strain>
        <strain evidence="33">FDA00015054</strain>
        <strain evidence="52">FDA1090798-S029-001</strain>
        <strain evidence="54">FDA956581-098-004</strain>
        <strain evidence="14 57">FDA960927-006-004</strain>
        <strain evidence="12 36">FLAG-54356</strain>
        <strain evidence="8 42">FSIS31901579</strain>
        <strain evidence="10 41">NYAG13B12507-5</strain>
        <strain evidence="32 51">OSF101448</strain>
        <strain evidence="7 38">VA-WGS-00405</strain>
    </source>
</reference>
<evidence type="ECO:0000313" key="11">
    <source>
        <dbReference type="EMBL" id="EAE1339287.1"/>
    </source>
</evidence>
<evidence type="ECO:0000313" key="12">
    <source>
        <dbReference type="EMBL" id="EAG2086094.1"/>
    </source>
</evidence>
<dbReference type="Proteomes" id="UP000376505">
    <property type="component" value="Unassembled WGS sequence"/>
</dbReference>
<dbReference type="Proteomes" id="UP000398321">
    <property type="component" value="Unassembled WGS sequence"/>
</dbReference>
<evidence type="ECO:0000313" key="48">
    <source>
        <dbReference type="Proteomes" id="UP000413786"/>
    </source>
</evidence>
<dbReference type="Pfam" id="PF20441">
    <property type="entry name" value="TerL_nuclease"/>
    <property type="match status" value="1"/>
</dbReference>
<dbReference type="Proteomes" id="UP000389283">
    <property type="component" value="Unassembled WGS sequence"/>
</dbReference>
<evidence type="ECO:0000313" key="23">
    <source>
        <dbReference type="EMBL" id="EAH3292777.1"/>
    </source>
</evidence>
<accession>A0A2A5ZK62</accession>
<evidence type="ECO:0000313" key="19">
    <source>
        <dbReference type="EMBL" id="EAH0252747.1"/>
    </source>
</evidence>
<evidence type="ECO:0000313" key="44">
    <source>
        <dbReference type="Proteomes" id="UP000389283"/>
    </source>
</evidence>
<evidence type="ECO:0000313" key="54">
    <source>
        <dbReference type="Proteomes" id="UP000481141"/>
    </source>
</evidence>
<dbReference type="InterPro" id="IPR046461">
    <property type="entry name" value="TerL_ATPase"/>
</dbReference>
<name>A0A2A5ZK62_LISMN</name>
<evidence type="ECO:0000313" key="36">
    <source>
        <dbReference type="Proteomes" id="UP000337746"/>
    </source>
</evidence>
<dbReference type="EMBL" id="AAAIJX010000005">
    <property type="protein sequence ID" value="EAC4483043.1"/>
    <property type="molecule type" value="Genomic_DNA"/>
</dbReference>
<dbReference type="Proteomes" id="UP000481141">
    <property type="component" value="Unassembled WGS sequence"/>
</dbReference>
<evidence type="ECO:0000313" key="15">
    <source>
        <dbReference type="EMBL" id="EAG2998191.1"/>
    </source>
</evidence>
<dbReference type="Proteomes" id="UP000529135">
    <property type="component" value="Unassembled WGS sequence"/>
</dbReference>
<dbReference type="Proteomes" id="UP000423131">
    <property type="component" value="Unassembled WGS sequence"/>
</dbReference>
<evidence type="ECO:0000313" key="25">
    <source>
        <dbReference type="EMBL" id="ECB9472403.1"/>
    </source>
</evidence>
<evidence type="ECO:0000313" key="59">
    <source>
        <dbReference type="Proteomes" id="UP000530452"/>
    </source>
</evidence>
<dbReference type="Proteomes" id="UP000410967">
    <property type="component" value="Unassembled WGS sequence"/>
</dbReference>
<dbReference type="EMBL" id="AAAQQZ010000005">
    <property type="protein sequence ID" value="EAE1339287.1"/>
    <property type="molecule type" value="Genomic_DNA"/>
</dbReference>
<evidence type="ECO:0000313" key="22">
    <source>
        <dbReference type="EMBL" id="EAH3127235.1"/>
    </source>
</evidence>
<dbReference type="Proteomes" id="UP000344343">
    <property type="component" value="Unassembled WGS sequence"/>
</dbReference>
<dbReference type="Proteomes" id="UP000337746">
    <property type="component" value="Unassembled WGS sequence"/>
</dbReference>
<evidence type="ECO:0000313" key="64">
    <source>
        <dbReference type="Proteomes" id="UP000566597"/>
    </source>
</evidence>
<reference evidence="4 48" key="3">
    <citation type="submission" date="2019-03" db="EMBL/GenBank/DDBJ databases">
        <authorList>
            <person name="Ashton P.M."/>
            <person name="Dallman T."/>
            <person name="Nair S."/>
            <person name="De Pinna E."/>
            <person name="Peters T."/>
            <person name="Grant K."/>
        </authorList>
    </citation>
    <scope>NUCLEOTIDE SEQUENCE [LARGE SCALE GENOMIC DNA]</scope>
    <source>
        <strain evidence="21 60">282333</strain>
        <strain evidence="23 59">282352</strain>
        <strain evidence="16 61">289003</strain>
        <strain evidence="19 64">406731</strain>
        <strain evidence="17 62">429821</strain>
        <strain evidence="20 56">562417</strain>
        <strain evidence="22 58">562428</strain>
        <strain evidence="18 55">563356</strain>
        <strain evidence="4 48">688377</strain>
        <strain evidence="29 53">760311</strain>
    </source>
</reference>
<evidence type="ECO:0000313" key="41">
    <source>
        <dbReference type="Proteomes" id="UP000371553"/>
    </source>
</evidence>
<evidence type="ECO:0000313" key="39">
    <source>
        <dbReference type="Proteomes" id="UP000352246"/>
    </source>
</evidence>
<dbReference type="Proteomes" id="UP000549379">
    <property type="component" value="Unassembled WGS sequence"/>
</dbReference>
<dbReference type="EMBL" id="AAANYR010000014">
    <property type="protein sequence ID" value="EAD5787971.1"/>
    <property type="molecule type" value="Genomic_DNA"/>
</dbReference>
<evidence type="ECO:0000313" key="16">
    <source>
        <dbReference type="EMBL" id="EAG9520451.1"/>
    </source>
</evidence>
<dbReference type="GO" id="GO:0004519">
    <property type="term" value="F:endonuclease activity"/>
    <property type="evidence" value="ECO:0007669"/>
    <property type="project" value="InterPro"/>
</dbReference>
<evidence type="ECO:0000256" key="1">
    <source>
        <dbReference type="SAM" id="Phobius"/>
    </source>
</evidence>
<dbReference type="Proteomes" id="UP000371553">
    <property type="component" value="Unassembled WGS sequence"/>
</dbReference>
<dbReference type="EMBL" id="AANPAU010000006">
    <property type="protein sequence ID" value="EDP8514341.1"/>
    <property type="molecule type" value="Genomic_DNA"/>
</dbReference>
<dbReference type="Proteomes" id="UP000345329">
    <property type="component" value="Unassembled WGS sequence"/>
</dbReference>
<reference evidence="34" key="5">
    <citation type="submission" date="2020-01" db="EMBL/GenBank/DDBJ databases">
        <authorList>
            <consortium name="NCBI Pathogen Detection Project"/>
        </authorList>
    </citation>
    <scope>NUCLEOTIDE SEQUENCE</scope>
    <source>
        <strain evidence="34">CFIAFB20140010</strain>
    </source>
</reference>
<evidence type="ECO:0000313" key="18">
    <source>
        <dbReference type="EMBL" id="EAH0218456.1"/>
    </source>
</evidence>
<evidence type="ECO:0000313" key="60">
    <source>
        <dbReference type="Proteomes" id="UP000533021"/>
    </source>
</evidence>
<evidence type="ECO:0000313" key="38">
    <source>
        <dbReference type="Proteomes" id="UP000345329"/>
    </source>
</evidence>
<evidence type="ECO:0000313" key="61">
    <source>
        <dbReference type="Proteomes" id="UP000546397"/>
    </source>
</evidence>
<dbReference type="InterPro" id="IPR005021">
    <property type="entry name" value="Terminase_largesu-like"/>
</dbReference>
<dbReference type="Pfam" id="PF03354">
    <property type="entry name" value="TerL_ATPase"/>
    <property type="match status" value="1"/>
</dbReference>
<evidence type="ECO:0000313" key="50">
    <source>
        <dbReference type="Proteomes" id="UP000455569"/>
    </source>
</evidence>
<dbReference type="EMBL" id="AAIAJJ010000002">
    <property type="protein sequence ID" value="ECC1555825.1"/>
    <property type="molecule type" value="Genomic_DNA"/>
</dbReference>
<dbReference type="Proteomes" id="UP000478945">
    <property type="component" value="Unassembled WGS sequence"/>
</dbReference>
<dbReference type="EMBL" id="AAAPCR010000001">
    <property type="protein sequence ID" value="EAD8144676.1"/>
    <property type="molecule type" value="Genomic_DNA"/>
</dbReference>
<evidence type="ECO:0000313" key="31">
    <source>
        <dbReference type="EMBL" id="EDN7713687.1"/>
    </source>
</evidence>
<dbReference type="Proteomes" id="UP000413786">
    <property type="component" value="Unassembled WGS sequence"/>
</dbReference>
<evidence type="ECO:0000313" key="55">
    <source>
        <dbReference type="Proteomes" id="UP000517258"/>
    </source>
</evidence>
<dbReference type="EMBL" id="AAAMZD010000001">
    <property type="protein sequence ID" value="EAD3791771.1"/>
    <property type="molecule type" value="Genomic_DNA"/>
</dbReference>
<evidence type="ECO:0000313" key="24">
    <source>
        <dbReference type="EMBL" id="EAK9317033.1"/>
    </source>
</evidence>
<comment type="caution">
    <text evidence="30">The sequence shown here is derived from an EMBL/GenBank/DDBJ whole genome shotgun (WGS) entry which is preliminary data.</text>
</comment>
<evidence type="ECO:0000259" key="2">
    <source>
        <dbReference type="Pfam" id="PF03354"/>
    </source>
</evidence>
<dbReference type="EMBL" id="AABEQV010000005">
    <property type="protein sequence ID" value="EAG9857144.1"/>
    <property type="molecule type" value="Genomic_DNA"/>
</dbReference>
<dbReference type="EMBL" id="AAHZFY010000022">
    <property type="protein sequence ID" value="ECB9514077.1"/>
    <property type="molecule type" value="Genomic_DNA"/>
</dbReference>
<dbReference type="EMBL" id="AABFVG010000002">
    <property type="protein sequence ID" value="EAH2280981.1"/>
    <property type="molecule type" value="Genomic_DNA"/>
</dbReference>
<dbReference type="EMBL" id="AAAJKI010000008">
    <property type="protein sequence ID" value="EAC6547652.1"/>
    <property type="molecule type" value="Genomic_DNA"/>
</dbReference>
<dbReference type="Proteomes" id="UP000546397">
    <property type="component" value="Unassembled WGS sequence"/>
</dbReference>
<evidence type="ECO:0000313" key="13">
    <source>
        <dbReference type="EMBL" id="EAG2245904.1"/>
    </source>
</evidence>
<evidence type="ECO:0000313" key="10">
    <source>
        <dbReference type="EMBL" id="EAD8144676.1"/>
    </source>
</evidence>
<keyword evidence="1" id="KW-0472">Membrane</keyword>
<dbReference type="EMBL" id="AAANYN010000004">
    <property type="protein sequence ID" value="EAD5773427.1"/>
    <property type="molecule type" value="Genomic_DNA"/>
</dbReference>
<keyword evidence="1" id="KW-1133">Transmembrane helix</keyword>
<reference evidence="34" key="1">
    <citation type="journal article" date="2018" name="Genome Biol.">
        <title>SKESA: strategic k-mer extension for scrupulous assemblies.</title>
        <authorList>
            <person name="Souvorov A."/>
            <person name="Agarwala R."/>
            <person name="Lipman D.J."/>
        </authorList>
    </citation>
    <scope>NUCLEOTIDE SEQUENCE [LARGE SCALE GENOMIC DNA]</scope>
    <source>
        <strain evidence="34">CFIAFB20140010</strain>
    </source>
</reference>
<proteinExistence type="predicted"/>
<evidence type="ECO:0000313" key="21">
    <source>
        <dbReference type="EMBL" id="EAH2280981.1"/>
    </source>
</evidence>
<dbReference type="Proteomes" id="UP000379076">
    <property type="component" value="Unassembled WGS sequence"/>
</dbReference>
<dbReference type="EMBL" id="AAISWI010000021">
    <property type="protein sequence ID" value="ECH7212634.1"/>
    <property type="molecule type" value="Genomic_DNA"/>
</dbReference>
<evidence type="ECO:0000313" key="29">
    <source>
        <dbReference type="EMBL" id="ECL0131216.1"/>
    </source>
</evidence>
<dbReference type="EMBL" id="AANCRK010000001">
    <property type="protein sequence ID" value="EDN7713687.1"/>
    <property type="molecule type" value="Genomic_DNA"/>
</dbReference>
<dbReference type="Proteomes" id="UP000364988">
    <property type="component" value="Unassembled WGS sequence"/>
</dbReference>
<dbReference type="Proteomes" id="UP000525850">
    <property type="component" value="Unassembled WGS sequence"/>
</dbReference>
<dbReference type="InterPro" id="IPR027417">
    <property type="entry name" value="P-loop_NTPase"/>
</dbReference>
<evidence type="ECO:0000313" key="45">
    <source>
        <dbReference type="Proteomes" id="UP000398321"/>
    </source>
</evidence>
<evidence type="ECO:0000313" key="63">
    <source>
        <dbReference type="Proteomes" id="UP000549379"/>
    </source>
</evidence>
<feature type="domain" description="Terminase large subunit-like ATPase" evidence="2">
    <location>
        <begin position="93"/>
        <end position="272"/>
    </location>
</feature>
<dbReference type="AlphaFoldDB" id="A0A2A5ZK62"/>
<evidence type="ECO:0000313" key="43">
    <source>
        <dbReference type="Proteomes" id="UP000379076"/>
    </source>
</evidence>
<dbReference type="Proteomes" id="UP000467347">
    <property type="component" value="Unassembled WGS sequence"/>
</dbReference>
<evidence type="ECO:0000313" key="8">
    <source>
        <dbReference type="EMBL" id="EAD5773427.1"/>
    </source>
</evidence>
<evidence type="ECO:0000313" key="37">
    <source>
        <dbReference type="Proteomes" id="UP000344343"/>
    </source>
</evidence>
<protein>
    <submittedName>
        <fullName evidence="30">Terminase large subunit</fullName>
    </submittedName>
</protein>
<evidence type="ECO:0000313" key="20">
    <source>
        <dbReference type="EMBL" id="EAH1615311.1"/>
    </source>
</evidence>
<evidence type="ECO:0000259" key="3">
    <source>
        <dbReference type="Pfam" id="PF20441"/>
    </source>
</evidence>
<evidence type="ECO:0000313" key="5">
    <source>
        <dbReference type="EMBL" id="EAC6547652.1"/>
    </source>
</evidence>
<evidence type="ECO:0000313" key="26">
    <source>
        <dbReference type="EMBL" id="ECB9514077.1"/>
    </source>
</evidence>
<dbReference type="EMBL" id="AACKDQ010000015">
    <property type="protein sequence ID" value="EAK9317033.1"/>
    <property type="molecule type" value="Genomic_DNA"/>
</dbReference>
<evidence type="ECO:0000313" key="28">
    <source>
        <dbReference type="EMBL" id="ECH7212634.1"/>
    </source>
</evidence>
<evidence type="ECO:0000313" key="33">
    <source>
        <dbReference type="EMBL" id="EDP8514341.1"/>
    </source>
</evidence>
<dbReference type="InterPro" id="IPR046462">
    <property type="entry name" value="TerL_nuclease"/>
</dbReference>
<dbReference type="Proteomes" id="UP000566597">
    <property type="component" value="Unassembled WGS sequence"/>
</dbReference>
<evidence type="ECO:0000313" key="57">
    <source>
        <dbReference type="Proteomes" id="UP000525850"/>
    </source>
</evidence>
<dbReference type="EMBL" id="AANDSR010000017">
    <property type="protein sequence ID" value="EDN9837944.1"/>
    <property type="molecule type" value="Genomic_DNA"/>
</dbReference>
<dbReference type="EMBL" id="DAAHYZ010000004">
    <property type="protein sequence ID" value="HAB7721792.1"/>
    <property type="molecule type" value="Genomic_DNA"/>
</dbReference>
<evidence type="ECO:0000313" key="4">
    <source>
        <dbReference type="EMBL" id="EAC4483043.1"/>
    </source>
</evidence>
<dbReference type="EMBL" id="AABEVI010000005">
    <property type="protein sequence ID" value="EAH0218456.1"/>
    <property type="molecule type" value="Genomic_DNA"/>
</dbReference>
<dbReference type="Proteomes" id="UP000530452">
    <property type="component" value="Unassembled WGS sequence"/>
</dbReference>
<organism evidence="30 40">
    <name type="scientific">Listeria monocytogenes</name>
    <dbReference type="NCBI Taxonomy" id="1639"/>
    <lineage>
        <taxon>Bacteria</taxon>
        <taxon>Bacillati</taxon>
        <taxon>Bacillota</taxon>
        <taxon>Bacilli</taxon>
        <taxon>Bacillales</taxon>
        <taxon>Listeriaceae</taxon>
        <taxon>Listeria</taxon>
    </lineage>
</organism>
<dbReference type="Proteomes" id="UP000455569">
    <property type="component" value="Unassembled WGS sequence"/>
</dbReference>